<dbReference type="EMBL" id="AVPF01000004">
    <property type="protein sequence ID" value="KGX91038.1"/>
    <property type="molecule type" value="Genomic_DNA"/>
</dbReference>
<sequence length="31" mass="3318">MDGEVVCDLHGEQGEQESEEEEPGDGGVPFL</sequence>
<organism evidence="2 3">
    <name type="scientific">Pontibacillus marinus BH030004 = DSM 16465</name>
    <dbReference type="NCBI Taxonomy" id="1385511"/>
    <lineage>
        <taxon>Bacteria</taxon>
        <taxon>Bacillati</taxon>
        <taxon>Bacillota</taxon>
        <taxon>Bacilli</taxon>
        <taxon>Bacillales</taxon>
        <taxon>Bacillaceae</taxon>
        <taxon>Pontibacillus</taxon>
    </lineage>
</organism>
<reference evidence="2 3" key="1">
    <citation type="submission" date="2013-08" db="EMBL/GenBank/DDBJ databases">
        <authorList>
            <person name="Huang J."/>
            <person name="Wang G."/>
        </authorList>
    </citation>
    <scope>NUCLEOTIDE SEQUENCE [LARGE SCALE GENOMIC DNA]</scope>
    <source>
        <strain evidence="2 3">BH030004</strain>
    </source>
</reference>
<comment type="caution">
    <text evidence="2">The sequence shown here is derived from an EMBL/GenBank/DDBJ whole genome shotgun (WGS) entry which is preliminary data.</text>
</comment>
<feature type="compositionally biased region" description="Acidic residues" evidence="1">
    <location>
        <begin position="14"/>
        <end position="24"/>
    </location>
</feature>
<gene>
    <name evidence="2" type="ORF">N783_13475</name>
</gene>
<protein>
    <submittedName>
        <fullName evidence="2">Uncharacterized protein</fullName>
    </submittedName>
</protein>
<evidence type="ECO:0000313" key="3">
    <source>
        <dbReference type="Proteomes" id="UP000030403"/>
    </source>
</evidence>
<name>A0A0A5GIL1_9BACI</name>
<proteinExistence type="predicted"/>
<dbReference type="AlphaFoldDB" id="A0A0A5GIL1"/>
<feature type="region of interest" description="Disordered" evidence="1">
    <location>
        <begin position="1"/>
        <end position="31"/>
    </location>
</feature>
<evidence type="ECO:0000313" key="2">
    <source>
        <dbReference type="EMBL" id="KGX91038.1"/>
    </source>
</evidence>
<accession>A0A0A5GIL1</accession>
<keyword evidence="3" id="KW-1185">Reference proteome</keyword>
<evidence type="ECO:0000256" key="1">
    <source>
        <dbReference type="SAM" id="MobiDB-lite"/>
    </source>
</evidence>
<dbReference type="Proteomes" id="UP000030403">
    <property type="component" value="Unassembled WGS sequence"/>
</dbReference>